<sequence>MCSTLFTKYTMAVISRLLGACLTFSTIALASPVPALLTACQSNATLSACPGYKASNVKTSSAGMIADLSLAGAACNAYGTDLTDLILTVEYQTATLSSNSKYVENPFSFSVTRRSNGDVLFDTSAASLVFESQYLRLRTKLPESPSLYGLGEHTDPL</sequence>
<dbReference type="PANTHER" id="PTHR22762">
    <property type="entry name" value="ALPHA-GLUCOSIDASE"/>
    <property type="match status" value="1"/>
</dbReference>
<dbReference type="AlphaFoldDB" id="A0AAN7T7I2"/>
<dbReference type="EMBL" id="JAVRRL010000168">
    <property type="protein sequence ID" value="KAK5105689.1"/>
    <property type="molecule type" value="Genomic_DNA"/>
</dbReference>
<dbReference type="GO" id="GO:0030246">
    <property type="term" value="F:carbohydrate binding"/>
    <property type="evidence" value="ECO:0007669"/>
    <property type="project" value="InterPro"/>
</dbReference>
<dbReference type="GO" id="GO:0004553">
    <property type="term" value="F:hydrolase activity, hydrolyzing O-glycosyl compounds"/>
    <property type="evidence" value="ECO:0007669"/>
    <property type="project" value="TreeGrafter"/>
</dbReference>
<evidence type="ECO:0000256" key="1">
    <source>
        <dbReference type="ARBA" id="ARBA00022801"/>
    </source>
</evidence>
<proteinExistence type="predicted"/>
<comment type="caution">
    <text evidence="4">The sequence shown here is derived from an EMBL/GenBank/DDBJ whole genome shotgun (WGS) entry which is preliminary data.</text>
</comment>
<keyword evidence="3" id="KW-0326">Glycosidase</keyword>
<name>A0AAN7T7I2_9PEZI</name>
<accession>A0AAN7T7I2</accession>
<evidence type="ECO:0000256" key="3">
    <source>
        <dbReference type="ARBA" id="ARBA00023295"/>
    </source>
</evidence>
<dbReference type="GO" id="GO:0005975">
    <property type="term" value="P:carbohydrate metabolic process"/>
    <property type="evidence" value="ECO:0007669"/>
    <property type="project" value="InterPro"/>
</dbReference>
<protein>
    <submittedName>
        <fullName evidence="4">Uncharacterized protein</fullName>
    </submittedName>
</protein>
<evidence type="ECO:0000256" key="2">
    <source>
        <dbReference type="ARBA" id="ARBA00023180"/>
    </source>
</evidence>
<organism evidence="4 5">
    <name type="scientific">Meristemomyces frigidus</name>
    <dbReference type="NCBI Taxonomy" id="1508187"/>
    <lineage>
        <taxon>Eukaryota</taxon>
        <taxon>Fungi</taxon>
        <taxon>Dikarya</taxon>
        <taxon>Ascomycota</taxon>
        <taxon>Pezizomycotina</taxon>
        <taxon>Dothideomycetes</taxon>
        <taxon>Dothideomycetidae</taxon>
        <taxon>Mycosphaerellales</taxon>
        <taxon>Teratosphaeriaceae</taxon>
        <taxon>Meristemomyces</taxon>
    </lineage>
</organism>
<dbReference type="SUPFAM" id="SSF74650">
    <property type="entry name" value="Galactose mutarotase-like"/>
    <property type="match status" value="1"/>
</dbReference>
<evidence type="ECO:0000313" key="4">
    <source>
        <dbReference type="EMBL" id="KAK5105689.1"/>
    </source>
</evidence>
<dbReference type="InterPro" id="IPR011013">
    <property type="entry name" value="Gal_mutarotase_sf_dom"/>
</dbReference>
<gene>
    <name evidence="4" type="ORF">LTR62_002367</name>
</gene>
<reference evidence="4" key="1">
    <citation type="submission" date="2023-08" db="EMBL/GenBank/DDBJ databases">
        <title>Black Yeasts Isolated from many extreme environments.</title>
        <authorList>
            <person name="Coleine C."/>
            <person name="Stajich J.E."/>
            <person name="Selbmann L."/>
        </authorList>
    </citation>
    <scope>NUCLEOTIDE SEQUENCE</scope>
    <source>
        <strain evidence="4">CCFEE 5401</strain>
    </source>
</reference>
<dbReference type="Gene3D" id="2.60.40.1760">
    <property type="entry name" value="glycosyl hydrolase (family 31)"/>
    <property type="match status" value="2"/>
</dbReference>
<dbReference type="Proteomes" id="UP001310890">
    <property type="component" value="Unassembled WGS sequence"/>
</dbReference>
<dbReference type="PANTHER" id="PTHR22762:SF67">
    <property type="entry name" value="ALPHA_BETA-GLUCOSIDASE AGDC-RELATED"/>
    <property type="match status" value="1"/>
</dbReference>
<keyword evidence="2" id="KW-0325">Glycoprotein</keyword>
<keyword evidence="1" id="KW-0378">Hydrolase</keyword>
<evidence type="ECO:0000313" key="5">
    <source>
        <dbReference type="Proteomes" id="UP001310890"/>
    </source>
</evidence>